<comment type="caution">
    <text evidence="5">The sequence shown here is derived from an EMBL/GenBank/DDBJ whole genome shotgun (WGS) entry which is preliminary data.</text>
</comment>
<dbReference type="InterPro" id="IPR032675">
    <property type="entry name" value="LRR_dom_sf"/>
</dbReference>
<feature type="domain" description="Disease resistance protein winged helix" evidence="4">
    <location>
        <begin position="35"/>
        <end position="103"/>
    </location>
</feature>
<gene>
    <name evidence="5" type="ORF">H5410_019738</name>
</gene>
<dbReference type="AlphaFoldDB" id="A0A9J5Z6F3"/>
<dbReference type="PANTHER" id="PTHR15140:SF53">
    <property type="entry name" value="NB-ARC DOMAIN-CONTAINING PROTEIN"/>
    <property type="match status" value="1"/>
</dbReference>
<accession>A0A9J5Z6F3</accession>
<evidence type="ECO:0000259" key="4">
    <source>
        <dbReference type="Pfam" id="PF23559"/>
    </source>
</evidence>
<dbReference type="Gene3D" id="1.10.10.10">
    <property type="entry name" value="Winged helix-like DNA-binding domain superfamily/Winged helix DNA-binding domain"/>
    <property type="match status" value="1"/>
</dbReference>
<name>A0A9J5Z6F3_SOLCO</name>
<evidence type="ECO:0000256" key="3">
    <source>
        <dbReference type="ARBA" id="ARBA00022840"/>
    </source>
</evidence>
<dbReference type="PANTHER" id="PTHR15140">
    <property type="entry name" value="TUBULIN-SPECIFIC CHAPERONE E"/>
    <property type="match status" value="1"/>
</dbReference>
<evidence type="ECO:0000256" key="2">
    <source>
        <dbReference type="ARBA" id="ARBA00022821"/>
    </source>
</evidence>
<sequence>MMKVMQLSYDHLPFHLKPLLLYFSRSQKSKRTPVSRLMQLWMAEGLVDHDIPSKTSLEEATQSYLDALISSSLIMMDHIPSERSESFSVMIKVCYVHDVMHDFCSVISKKEKFFKLINSGDRFHASDFLHHRLTIHTDDSQVHKRCVLFNSNKCSAGSKHLRSLKVSRSLDNSRYICHTRHMRLVRVLQLGNIILGDSLVEEIGSLFHLRFLSIQAYMKAIPLSWVHLQNLETLLINTENTIISMVLLPRILKLSKLKHMSINMSFFFEDEEDADPRRILEAENSKLATLSRVLISYSQGTNDALAKFPNLQHLECTIMAPKCPTNGDWFPKFDVLNKLESLIAIYVEPLFTYAITLLPQLEILEIIDSYFIMAEWDASEDIYQSIKTLRLEYTKLSEWEVDRETFPKLEELILAHCEKLTEIPCAFRDIETLKSIRMLQSKRELGDSAIEIKKQVVDFAGEGRLYVHISHPYERR</sequence>
<dbReference type="SUPFAM" id="SSF52058">
    <property type="entry name" value="L domain-like"/>
    <property type="match status" value="1"/>
</dbReference>
<protein>
    <recommendedName>
        <fullName evidence="4">Disease resistance protein winged helix domain-containing protein</fullName>
    </recommendedName>
</protein>
<dbReference type="Gene3D" id="3.80.10.10">
    <property type="entry name" value="Ribonuclease Inhibitor"/>
    <property type="match status" value="1"/>
</dbReference>
<dbReference type="Pfam" id="PF23559">
    <property type="entry name" value="WHD_DRP"/>
    <property type="match status" value="1"/>
</dbReference>
<keyword evidence="2" id="KW-0611">Plant defense</keyword>
<dbReference type="InterPro" id="IPR058922">
    <property type="entry name" value="WHD_DRP"/>
</dbReference>
<evidence type="ECO:0000313" key="5">
    <source>
        <dbReference type="EMBL" id="KAG5608457.1"/>
    </source>
</evidence>
<dbReference type="GO" id="GO:0006952">
    <property type="term" value="P:defense response"/>
    <property type="evidence" value="ECO:0007669"/>
    <property type="project" value="UniProtKB-KW"/>
</dbReference>
<proteinExistence type="predicted"/>
<dbReference type="EMBL" id="JACXVP010000004">
    <property type="protein sequence ID" value="KAG5608457.1"/>
    <property type="molecule type" value="Genomic_DNA"/>
</dbReference>
<keyword evidence="1" id="KW-0547">Nucleotide-binding</keyword>
<keyword evidence="3" id="KW-0067">ATP-binding</keyword>
<keyword evidence="6" id="KW-1185">Reference proteome</keyword>
<dbReference type="Proteomes" id="UP000824120">
    <property type="component" value="Chromosome 4"/>
</dbReference>
<dbReference type="InterPro" id="IPR036388">
    <property type="entry name" value="WH-like_DNA-bd_sf"/>
</dbReference>
<evidence type="ECO:0000256" key="1">
    <source>
        <dbReference type="ARBA" id="ARBA00022741"/>
    </source>
</evidence>
<reference evidence="5 6" key="1">
    <citation type="submission" date="2020-09" db="EMBL/GenBank/DDBJ databases">
        <title>De no assembly of potato wild relative species, Solanum commersonii.</title>
        <authorList>
            <person name="Cho K."/>
        </authorList>
    </citation>
    <scope>NUCLEOTIDE SEQUENCE [LARGE SCALE GENOMIC DNA]</scope>
    <source>
        <strain evidence="5">LZ3.2</strain>
        <tissue evidence="5">Leaf</tissue>
    </source>
</reference>
<organism evidence="5 6">
    <name type="scientific">Solanum commersonii</name>
    <name type="common">Commerson's wild potato</name>
    <name type="synonym">Commerson's nightshade</name>
    <dbReference type="NCBI Taxonomy" id="4109"/>
    <lineage>
        <taxon>Eukaryota</taxon>
        <taxon>Viridiplantae</taxon>
        <taxon>Streptophyta</taxon>
        <taxon>Embryophyta</taxon>
        <taxon>Tracheophyta</taxon>
        <taxon>Spermatophyta</taxon>
        <taxon>Magnoliopsida</taxon>
        <taxon>eudicotyledons</taxon>
        <taxon>Gunneridae</taxon>
        <taxon>Pentapetalae</taxon>
        <taxon>asterids</taxon>
        <taxon>lamiids</taxon>
        <taxon>Solanales</taxon>
        <taxon>Solanaceae</taxon>
        <taxon>Solanoideae</taxon>
        <taxon>Solaneae</taxon>
        <taxon>Solanum</taxon>
    </lineage>
</organism>
<dbReference type="OrthoDB" id="10425920at2759"/>
<evidence type="ECO:0000313" key="6">
    <source>
        <dbReference type="Proteomes" id="UP000824120"/>
    </source>
</evidence>